<dbReference type="HOGENOM" id="CLU_3053388_0_0_1"/>
<dbReference type="Proteomes" id="UP000002051">
    <property type="component" value="Chromosome 4"/>
</dbReference>
<dbReference type="EnsemblPlants" id="KEH29847">
    <property type="protein sequence ID" value="KEH29847"/>
    <property type="gene ID" value="MTR_4g052870"/>
</dbReference>
<evidence type="ECO:0000313" key="3">
    <source>
        <dbReference type="Proteomes" id="UP000002051"/>
    </source>
</evidence>
<gene>
    <name evidence="1" type="ordered locus">MTR_4g052870</name>
</gene>
<dbReference type="AlphaFoldDB" id="A0A072UJM6"/>
<evidence type="ECO:0000313" key="2">
    <source>
        <dbReference type="EnsemblPlants" id="KEH29847"/>
    </source>
</evidence>
<reference evidence="1 3" key="1">
    <citation type="journal article" date="2011" name="Nature">
        <title>The Medicago genome provides insight into the evolution of rhizobial symbioses.</title>
        <authorList>
            <person name="Young N.D."/>
            <person name="Debelle F."/>
            <person name="Oldroyd G.E."/>
            <person name="Geurts R."/>
            <person name="Cannon S.B."/>
            <person name="Udvardi M.K."/>
            <person name="Benedito V.A."/>
            <person name="Mayer K.F."/>
            <person name="Gouzy J."/>
            <person name="Schoof H."/>
            <person name="Van de Peer Y."/>
            <person name="Proost S."/>
            <person name="Cook D.R."/>
            <person name="Meyers B.C."/>
            <person name="Spannagl M."/>
            <person name="Cheung F."/>
            <person name="De Mita S."/>
            <person name="Krishnakumar V."/>
            <person name="Gundlach H."/>
            <person name="Zhou S."/>
            <person name="Mudge J."/>
            <person name="Bharti A.K."/>
            <person name="Murray J.D."/>
            <person name="Naoumkina M.A."/>
            <person name="Rosen B."/>
            <person name="Silverstein K.A."/>
            <person name="Tang H."/>
            <person name="Rombauts S."/>
            <person name="Zhao P.X."/>
            <person name="Zhou P."/>
            <person name="Barbe V."/>
            <person name="Bardou P."/>
            <person name="Bechner M."/>
            <person name="Bellec A."/>
            <person name="Berger A."/>
            <person name="Berges H."/>
            <person name="Bidwell S."/>
            <person name="Bisseling T."/>
            <person name="Choisne N."/>
            <person name="Couloux A."/>
            <person name="Denny R."/>
            <person name="Deshpande S."/>
            <person name="Dai X."/>
            <person name="Doyle J.J."/>
            <person name="Dudez A.M."/>
            <person name="Farmer A.D."/>
            <person name="Fouteau S."/>
            <person name="Franken C."/>
            <person name="Gibelin C."/>
            <person name="Gish J."/>
            <person name="Goldstein S."/>
            <person name="Gonzalez A.J."/>
            <person name="Green P.J."/>
            <person name="Hallab A."/>
            <person name="Hartog M."/>
            <person name="Hua A."/>
            <person name="Humphray S.J."/>
            <person name="Jeong D.H."/>
            <person name="Jing Y."/>
            <person name="Jocker A."/>
            <person name="Kenton S.M."/>
            <person name="Kim D.J."/>
            <person name="Klee K."/>
            <person name="Lai H."/>
            <person name="Lang C."/>
            <person name="Lin S."/>
            <person name="Macmil S.L."/>
            <person name="Magdelenat G."/>
            <person name="Matthews L."/>
            <person name="McCorrison J."/>
            <person name="Monaghan E.L."/>
            <person name="Mun J.H."/>
            <person name="Najar F.Z."/>
            <person name="Nicholson C."/>
            <person name="Noirot C."/>
            <person name="O'Bleness M."/>
            <person name="Paule C.R."/>
            <person name="Poulain J."/>
            <person name="Prion F."/>
            <person name="Qin B."/>
            <person name="Qu C."/>
            <person name="Retzel E.F."/>
            <person name="Riddle C."/>
            <person name="Sallet E."/>
            <person name="Samain S."/>
            <person name="Samson N."/>
            <person name="Sanders I."/>
            <person name="Saurat O."/>
            <person name="Scarpelli C."/>
            <person name="Schiex T."/>
            <person name="Segurens B."/>
            <person name="Severin A.J."/>
            <person name="Sherrier D.J."/>
            <person name="Shi R."/>
            <person name="Sims S."/>
            <person name="Singer S.R."/>
            <person name="Sinharoy S."/>
            <person name="Sterck L."/>
            <person name="Viollet A."/>
            <person name="Wang B.B."/>
            <person name="Wang K."/>
            <person name="Wang M."/>
            <person name="Wang X."/>
            <person name="Warfsmann J."/>
            <person name="Weissenbach J."/>
            <person name="White D.D."/>
            <person name="White J.D."/>
            <person name="Wiley G.B."/>
            <person name="Wincker P."/>
            <person name="Xing Y."/>
            <person name="Yang L."/>
            <person name="Yao Z."/>
            <person name="Ying F."/>
            <person name="Zhai J."/>
            <person name="Zhou L."/>
            <person name="Zuber A."/>
            <person name="Denarie J."/>
            <person name="Dixon R.A."/>
            <person name="May G.D."/>
            <person name="Schwartz D.C."/>
            <person name="Rogers J."/>
            <person name="Quetier F."/>
            <person name="Town C.D."/>
            <person name="Roe B.A."/>
        </authorList>
    </citation>
    <scope>NUCLEOTIDE SEQUENCE [LARGE SCALE GENOMIC DNA]</scope>
    <source>
        <strain evidence="1">A17</strain>
        <strain evidence="2 3">cv. Jemalong A17</strain>
    </source>
</reference>
<dbReference type="EMBL" id="CM001220">
    <property type="protein sequence ID" value="KEH29847.1"/>
    <property type="molecule type" value="Genomic_DNA"/>
</dbReference>
<accession>A0A072UJM6</accession>
<name>A0A072UJM6_MEDTR</name>
<organism evidence="1 3">
    <name type="scientific">Medicago truncatula</name>
    <name type="common">Barrel medic</name>
    <name type="synonym">Medicago tribuloides</name>
    <dbReference type="NCBI Taxonomy" id="3880"/>
    <lineage>
        <taxon>Eukaryota</taxon>
        <taxon>Viridiplantae</taxon>
        <taxon>Streptophyta</taxon>
        <taxon>Embryophyta</taxon>
        <taxon>Tracheophyta</taxon>
        <taxon>Spermatophyta</taxon>
        <taxon>Magnoliopsida</taxon>
        <taxon>eudicotyledons</taxon>
        <taxon>Gunneridae</taxon>
        <taxon>Pentapetalae</taxon>
        <taxon>rosids</taxon>
        <taxon>fabids</taxon>
        <taxon>Fabales</taxon>
        <taxon>Fabaceae</taxon>
        <taxon>Papilionoideae</taxon>
        <taxon>50 kb inversion clade</taxon>
        <taxon>NPAAA clade</taxon>
        <taxon>Hologalegina</taxon>
        <taxon>IRL clade</taxon>
        <taxon>Trifolieae</taxon>
        <taxon>Medicago</taxon>
    </lineage>
</organism>
<sequence>MSEHRIQHLTEMPKTCWNIVSNNTRCINTNRNILSDDSYATSGYTLNITRGAIS</sequence>
<evidence type="ECO:0000313" key="1">
    <source>
        <dbReference type="EMBL" id="KEH29847.1"/>
    </source>
</evidence>
<protein>
    <submittedName>
        <fullName evidence="1 2">Uncharacterized protein</fullName>
    </submittedName>
</protein>
<reference evidence="2" key="3">
    <citation type="submission" date="2015-04" db="UniProtKB">
        <authorList>
            <consortium name="EnsemblPlants"/>
        </authorList>
    </citation>
    <scope>IDENTIFICATION</scope>
    <source>
        <strain evidence="2">cv. Jemalong A17</strain>
    </source>
</reference>
<proteinExistence type="predicted"/>
<keyword evidence="3" id="KW-1185">Reference proteome</keyword>
<reference evidence="1 3" key="2">
    <citation type="journal article" date="2014" name="BMC Genomics">
        <title>An improved genome release (version Mt4.0) for the model legume Medicago truncatula.</title>
        <authorList>
            <person name="Tang H."/>
            <person name="Krishnakumar V."/>
            <person name="Bidwell S."/>
            <person name="Rosen B."/>
            <person name="Chan A."/>
            <person name="Zhou S."/>
            <person name="Gentzbittel L."/>
            <person name="Childs K.L."/>
            <person name="Yandell M."/>
            <person name="Gundlach H."/>
            <person name="Mayer K.F."/>
            <person name="Schwartz D.C."/>
            <person name="Town C.D."/>
        </authorList>
    </citation>
    <scope>GENOME REANNOTATION</scope>
    <source>
        <strain evidence="1">A17</strain>
        <strain evidence="2 3">cv. Jemalong A17</strain>
    </source>
</reference>